<name>A0A9W8MRQ0_9AGAR</name>
<gene>
    <name evidence="3" type="ORF">NLJ89_g10870</name>
</gene>
<comment type="caution">
    <text evidence="3">The sequence shown here is derived from an EMBL/GenBank/DDBJ whole genome shotgun (WGS) entry which is preliminary data.</text>
</comment>
<dbReference type="InterPro" id="IPR046496">
    <property type="entry name" value="DUF6589"/>
</dbReference>
<keyword evidence="4" id="KW-1185">Reference proteome</keyword>
<evidence type="ECO:0000259" key="2">
    <source>
        <dbReference type="Pfam" id="PF20231"/>
    </source>
</evidence>
<evidence type="ECO:0000313" key="4">
    <source>
        <dbReference type="Proteomes" id="UP001148786"/>
    </source>
</evidence>
<dbReference type="AlphaFoldDB" id="A0A9W8MRQ0"/>
<reference evidence="3" key="1">
    <citation type="submission" date="2022-07" db="EMBL/GenBank/DDBJ databases">
        <title>Genome Sequence of Agrocybe chaxingu.</title>
        <authorList>
            <person name="Buettner E."/>
        </authorList>
    </citation>
    <scope>NUCLEOTIDE SEQUENCE</scope>
    <source>
        <strain evidence="3">MP-N11</strain>
    </source>
</reference>
<dbReference type="OrthoDB" id="3251235at2759"/>
<proteinExistence type="predicted"/>
<dbReference type="Proteomes" id="UP001148786">
    <property type="component" value="Unassembled WGS sequence"/>
</dbReference>
<feature type="region of interest" description="Disordered" evidence="1">
    <location>
        <begin position="53"/>
        <end position="72"/>
    </location>
</feature>
<sequence>MIMSHHMGLINAARIPHVNLEYVTPNGRACTAGFTNAAPQLNLLDNPELEDLFDTRDVDGNEPEEPELSDTSLYEDFPIQTDTDIDMTDPGLEDSEDEITVLAVQKSPLAAKVRHILEEMDRTNLKFVDFLDGVSWGDQDCTQDAKIRSERTILLHNPKLQSVLHKWAVPPRMTGSKKKRAEGASPVIKAFSVDYICDKVRVEFAEAAAHLSSPASVDVQVETLTETSFSTMSSLLQTKTPLLWRLLHSLTGRTTDRDDHSRKKTETVVTTIISMLAYTRSHHRNRIQKLLSLYFKFKGVSAKGFDTLHAMALTMSHKWTSDAVERISNHCMRDVRSKMNLYPWLISYDNVNIPFRVFSQRLDNQGEFGNGTAATVYIKPDAEPFSTTANADLKKTRAQGMKCPLSSLDIMDLGQASYPRVEKFMVYQVLQYLLESPDFNMKTYTGRKHELLQPPSPIDPLLTGPEHAALQYLLGTVNIAEASYEDNARLVNEWFNQLGIKDPEQ</sequence>
<protein>
    <recommendedName>
        <fullName evidence="2">DUF6589 domain-containing protein</fullName>
    </recommendedName>
</protein>
<evidence type="ECO:0000256" key="1">
    <source>
        <dbReference type="SAM" id="MobiDB-lite"/>
    </source>
</evidence>
<organism evidence="3 4">
    <name type="scientific">Agrocybe chaxingu</name>
    <dbReference type="NCBI Taxonomy" id="84603"/>
    <lineage>
        <taxon>Eukaryota</taxon>
        <taxon>Fungi</taxon>
        <taxon>Dikarya</taxon>
        <taxon>Basidiomycota</taxon>
        <taxon>Agaricomycotina</taxon>
        <taxon>Agaricomycetes</taxon>
        <taxon>Agaricomycetidae</taxon>
        <taxon>Agaricales</taxon>
        <taxon>Agaricineae</taxon>
        <taxon>Strophariaceae</taxon>
        <taxon>Agrocybe</taxon>
    </lineage>
</organism>
<dbReference type="EMBL" id="JANKHO010002170">
    <property type="protein sequence ID" value="KAJ3494146.1"/>
    <property type="molecule type" value="Genomic_DNA"/>
</dbReference>
<evidence type="ECO:0000313" key="3">
    <source>
        <dbReference type="EMBL" id="KAJ3494146.1"/>
    </source>
</evidence>
<feature type="domain" description="DUF6589" evidence="2">
    <location>
        <begin position="403"/>
        <end position="504"/>
    </location>
</feature>
<dbReference type="Pfam" id="PF20231">
    <property type="entry name" value="DUF6589"/>
    <property type="match status" value="1"/>
</dbReference>
<accession>A0A9W8MRQ0</accession>